<evidence type="ECO:0000313" key="1">
    <source>
        <dbReference type="EMBL" id="VYT67513.1"/>
    </source>
</evidence>
<proteinExistence type="predicted"/>
<dbReference type="AlphaFoldDB" id="A0A6N2YMQ1"/>
<sequence length="114" mass="12637">MNKVYIIGGRAYNISSPSIRKFNLAGKEFQTEGIATCENGFREIFDGMGKETLCKVLSCLISGDLSLADDLSHGERQELVEPLCTIYTEAEKNFKRMSQIAERICLLAAKPKNG</sequence>
<organism evidence="1">
    <name type="scientific">Paraprevotella clara</name>
    <dbReference type="NCBI Taxonomy" id="454154"/>
    <lineage>
        <taxon>Bacteria</taxon>
        <taxon>Pseudomonadati</taxon>
        <taxon>Bacteroidota</taxon>
        <taxon>Bacteroidia</taxon>
        <taxon>Bacteroidales</taxon>
        <taxon>Prevotellaceae</taxon>
        <taxon>Paraprevotella</taxon>
    </lineage>
</organism>
<reference evidence="1" key="1">
    <citation type="submission" date="2019-11" db="EMBL/GenBank/DDBJ databases">
        <authorList>
            <person name="Feng L."/>
        </authorList>
    </citation>
    <scope>NUCLEOTIDE SEQUENCE</scope>
    <source>
        <strain evidence="1">PclaraLFYP37</strain>
    </source>
</reference>
<accession>A0A6N2YMQ1</accession>
<dbReference type="EMBL" id="CACRUT010000003">
    <property type="protein sequence ID" value="VYT67513.1"/>
    <property type="molecule type" value="Genomic_DNA"/>
</dbReference>
<name>A0A6N2YMQ1_9BACT</name>
<gene>
    <name evidence="1" type="ORF">PCLFYP37_00832</name>
</gene>
<dbReference type="RefSeq" id="WP_412990658.1">
    <property type="nucleotide sequence ID" value="NZ_JBKSWU010000003.1"/>
</dbReference>
<protein>
    <submittedName>
        <fullName evidence="1">Uncharacterized protein</fullName>
    </submittedName>
</protein>